<dbReference type="InParanoid" id="G3HVE3"/>
<dbReference type="AlphaFoldDB" id="G3HVE3"/>
<evidence type="ECO:0000313" key="2">
    <source>
        <dbReference type="EMBL" id="EGW11098.1"/>
    </source>
</evidence>
<evidence type="ECO:0000256" key="1">
    <source>
        <dbReference type="SAM" id="MobiDB-lite"/>
    </source>
</evidence>
<protein>
    <submittedName>
        <fullName evidence="2">Uncharacterized protein</fullName>
    </submittedName>
</protein>
<proteinExistence type="predicted"/>
<evidence type="ECO:0000313" key="3">
    <source>
        <dbReference type="Proteomes" id="UP000001075"/>
    </source>
</evidence>
<organism evidence="2 3">
    <name type="scientific">Cricetulus griseus</name>
    <name type="common">Chinese hamster</name>
    <name type="synonym">Cricetulus barabensis griseus</name>
    <dbReference type="NCBI Taxonomy" id="10029"/>
    <lineage>
        <taxon>Eukaryota</taxon>
        <taxon>Metazoa</taxon>
        <taxon>Chordata</taxon>
        <taxon>Craniata</taxon>
        <taxon>Vertebrata</taxon>
        <taxon>Euteleostomi</taxon>
        <taxon>Mammalia</taxon>
        <taxon>Eutheria</taxon>
        <taxon>Euarchontoglires</taxon>
        <taxon>Glires</taxon>
        <taxon>Rodentia</taxon>
        <taxon>Myomorpha</taxon>
        <taxon>Muroidea</taxon>
        <taxon>Cricetidae</taxon>
        <taxon>Cricetinae</taxon>
        <taxon>Cricetulus</taxon>
    </lineage>
</organism>
<sequence>MNPRPLRRPSQAERWWRTPLIPALSDLYELEASLVSRASARTGSKATQRNPVSNKKQKKTTKSYPEIDLPFLSSENS</sequence>
<gene>
    <name evidence="2" type="ORF">I79_014930</name>
</gene>
<reference evidence="3" key="1">
    <citation type="journal article" date="2011" name="Nat. Biotechnol.">
        <title>The genomic sequence of the Chinese hamster ovary (CHO)-K1 cell line.</title>
        <authorList>
            <person name="Xu X."/>
            <person name="Nagarajan H."/>
            <person name="Lewis N.E."/>
            <person name="Pan S."/>
            <person name="Cai Z."/>
            <person name="Liu X."/>
            <person name="Chen W."/>
            <person name="Xie M."/>
            <person name="Wang W."/>
            <person name="Hammond S."/>
            <person name="Andersen M.R."/>
            <person name="Neff N."/>
            <person name="Passarelli B."/>
            <person name="Koh W."/>
            <person name="Fan H.C."/>
            <person name="Wang J."/>
            <person name="Gui Y."/>
            <person name="Lee K.H."/>
            <person name="Betenbaugh M.J."/>
            <person name="Quake S.R."/>
            <person name="Famili I."/>
            <person name="Palsson B.O."/>
            <person name="Wang J."/>
        </authorList>
    </citation>
    <scope>NUCLEOTIDE SEQUENCE [LARGE SCALE GENOMIC DNA]</scope>
    <source>
        <strain evidence="3">CHO K1 cell line</strain>
    </source>
</reference>
<feature type="region of interest" description="Disordered" evidence="1">
    <location>
        <begin position="38"/>
        <end position="77"/>
    </location>
</feature>
<accession>G3HVE3</accession>
<name>G3HVE3_CRIGR</name>
<feature type="compositionally biased region" description="Polar residues" evidence="1">
    <location>
        <begin position="39"/>
        <end position="54"/>
    </location>
</feature>
<dbReference type="EMBL" id="JH000771">
    <property type="protein sequence ID" value="EGW11098.1"/>
    <property type="molecule type" value="Genomic_DNA"/>
</dbReference>
<dbReference type="Proteomes" id="UP000001075">
    <property type="component" value="Unassembled WGS sequence"/>
</dbReference>